<evidence type="ECO:0000313" key="3">
    <source>
        <dbReference type="Proteomes" id="UP000515934"/>
    </source>
</evidence>
<feature type="transmembrane region" description="Helical" evidence="1">
    <location>
        <begin position="106"/>
        <end position="123"/>
    </location>
</feature>
<keyword evidence="1" id="KW-0812">Transmembrane</keyword>
<accession>A0A7G9S2E6</accession>
<feature type="transmembrane region" description="Helical" evidence="1">
    <location>
        <begin position="47"/>
        <end position="67"/>
    </location>
</feature>
<feature type="transmembrane region" description="Helical" evidence="1">
    <location>
        <begin position="16"/>
        <end position="35"/>
    </location>
</feature>
<dbReference type="InterPro" id="IPR053824">
    <property type="entry name" value="DUF7010"/>
</dbReference>
<feature type="transmembrane region" description="Helical" evidence="1">
    <location>
        <begin position="167"/>
        <end position="183"/>
    </location>
</feature>
<protein>
    <recommendedName>
        <fullName evidence="4">Integral membrane protein</fullName>
    </recommendedName>
</protein>
<dbReference type="RefSeq" id="WP_187554492.1">
    <property type="nucleotide sequence ID" value="NZ_CP060716.1"/>
</dbReference>
<feature type="transmembrane region" description="Helical" evidence="1">
    <location>
        <begin position="129"/>
        <end position="147"/>
    </location>
</feature>
<keyword evidence="3" id="KW-1185">Reference proteome</keyword>
<evidence type="ECO:0000256" key="1">
    <source>
        <dbReference type="SAM" id="Phobius"/>
    </source>
</evidence>
<dbReference type="KEGG" id="ldn:H9L06_06765"/>
<keyword evidence="1" id="KW-1133">Transmembrane helix</keyword>
<sequence>MTIPEYTHALGEATRHGWGFLAAYGATWLVCALLWRRTSPRTAAYATLFQGMAALPVALGLTALTAGADRPVLEGMDTLSVLLSAGQLLALPLVILLVATRRYTQVPLAMAIVLVVHFAPYSWLYATPLYLILGAAVSIGVTVAMGIKGRADRSEEQSSSMQAGRASLITGVVLVVSAVIAWFL</sequence>
<evidence type="ECO:0000313" key="2">
    <source>
        <dbReference type="EMBL" id="QNN62021.1"/>
    </source>
</evidence>
<keyword evidence="1" id="KW-0472">Membrane</keyword>
<name>A0A7G9S2E6_9MICO</name>
<reference evidence="2 3" key="1">
    <citation type="submission" date="2020-08" db="EMBL/GenBank/DDBJ databases">
        <title>Genome sequence of Leucobacter denitrificans KACC 14055T.</title>
        <authorList>
            <person name="Hyun D.-W."/>
            <person name="Bae J.-W."/>
        </authorList>
    </citation>
    <scope>NUCLEOTIDE SEQUENCE [LARGE SCALE GENOMIC DNA]</scope>
    <source>
        <strain evidence="2 3">KACC 14055</strain>
    </source>
</reference>
<evidence type="ECO:0008006" key="4">
    <source>
        <dbReference type="Google" id="ProtNLM"/>
    </source>
</evidence>
<organism evidence="2 3">
    <name type="scientific">Leucobacter denitrificans</name>
    <dbReference type="NCBI Taxonomy" id="683042"/>
    <lineage>
        <taxon>Bacteria</taxon>
        <taxon>Bacillati</taxon>
        <taxon>Actinomycetota</taxon>
        <taxon>Actinomycetes</taxon>
        <taxon>Micrococcales</taxon>
        <taxon>Microbacteriaceae</taxon>
        <taxon>Leucobacter</taxon>
    </lineage>
</organism>
<dbReference type="AlphaFoldDB" id="A0A7G9S2E6"/>
<feature type="transmembrane region" description="Helical" evidence="1">
    <location>
        <begin position="79"/>
        <end position="99"/>
    </location>
</feature>
<dbReference type="Proteomes" id="UP000515934">
    <property type="component" value="Chromosome"/>
</dbReference>
<gene>
    <name evidence="2" type="ORF">H9L06_06765</name>
</gene>
<proteinExistence type="predicted"/>
<dbReference type="EMBL" id="CP060716">
    <property type="protein sequence ID" value="QNN62021.1"/>
    <property type="molecule type" value="Genomic_DNA"/>
</dbReference>
<dbReference type="Pfam" id="PF22765">
    <property type="entry name" value="DUF7010"/>
    <property type="match status" value="1"/>
</dbReference>